<sequence length="334" mass="37138">MKAPYLSKSVSYVRGSVRRRMPELFSHTAPGLTLIFAALFLMPGFLSAAPIGIMPFQSGSRTDQSVPSALITALKQPGRFEIVEQSKLDAVLDELKRGQSGLVDSETAAQIGQLVGAQYLIVGETNRTEAGLEAAYRVVHVETSLIVAADRASGKSDDVLQRLQASLLRQLDLYLGLDNPDSPYTVLLKLPEGPLKVGDTLTIKFKVISHRPSAPKRVYIQLYSINAKGVMTLIYPNRFSGFSPIEVDREYEFPSEKDDFEWELVPPTGMESIQAVVTTEPSDLFQTFTKARSTFPETGRNGHDPATYRGIQVQLNRDKRKDWKAQRVTYELQQ</sequence>
<name>A0A833H4U5_9LEPT</name>
<proteinExistence type="predicted"/>
<organism evidence="2 3">
    <name type="scientific">Leptonema illini</name>
    <dbReference type="NCBI Taxonomy" id="183"/>
    <lineage>
        <taxon>Bacteria</taxon>
        <taxon>Pseudomonadati</taxon>
        <taxon>Spirochaetota</taxon>
        <taxon>Spirochaetia</taxon>
        <taxon>Leptospirales</taxon>
        <taxon>Leptospiraceae</taxon>
        <taxon>Leptonema</taxon>
    </lineage>
</organism>
<dbReference type="EMBL" id="WBUI01000001">
    <property type="protein sequence ID" value="KAB2935230.1"/>
    <property type="molecule type" value="Genomic_DNA"/>
</dbReference>
<protein>
    <submittedName>
        <fullName evidence="2">DUF4384 domain-containing protein</fullName>
    </submittedName>
</protein>
<dbReference type="Proteomes" id="UP000460298">
    <property type="component" value="Unassembled WGS sequence"/>
</dbReference>
<reference evidence="2 3" key="1">
    <citation type="submission" date="2019-10" db="EMBL/GenBank/DDBJ databases">
        <title>Extracellular Electron Transfer in a Candidatus Methanoperedens spp. Enrichment Culture.</title>
        <authorList>
            <person name="Berger S."/>
            <person name="Rangel Shaw D."/>
            <person name="Berben T."/>
            <person name="In 'T Zandt M."/>
            <person name="Frank J."/>
            <person name="Reimann J."/>
            <person name="Jetten M.S.M."/>
            <person name="Welte C.U."/>
        </authorList>
    </citation>
    <scope>NUCLEOTIDE SEQUENCE [LARGE SCALE GENOMIC DNA]</scope>
    <source>
        <strain evidence="2">SB12</strain>
    </source>
</reference>
<dbReference type="GO" id="GO:0030288">
    <property type="term" value="C:outer membrane-bounded periplasmic space"/>
    <property type="evidence" value="ECO:0007669"/>
    <property type="project" value="InterPro"/>
</dbReference>
<accession>A0A833H4U5</accession>
<dbReference type="Pfam" id="PF03783">
    <property type="entry name" value="CsgG"/>
    <property type="match status" value="1"/>
</dbReference>
<evidence type="ECO:0000313" key="2">
    <source>
        <dbReference type="EMBL" id="KAB2935230.1"/>
    </source>
</evidence>
<dbReference type="AlphaFoldDB" id="A0A833H4U5"/>
<dbReference type="SUPFAM" id="SSF52964">
    <property type="entry name" value="TolB, N-terminal domain"/>
    <property type="match status" value="1"/>
</dbReference>
<gene>
    <name evidence="2" type="ORF">F9K24_00445</name>
</gene>
<comment type="caution">
    <text evidence="2">The sequence shown here is derived from an EMBL/GenBank/DDBJ whole genome shotgun (WGS) entry which is preliminary data.</text>
</comment>
<dbReference type="InterPro" id="IPR005534">
    <property type="entry name" value="Curli_assmbl/transp-comp_CsgG"/>
</dbReference>
<evidence type="ECO:0000259" key="1">
    <source>
        <dbReference type="Pfam" id="PF14326"/>
    </source>
</evidence>
<dbReference type="Pfam" id="PF14326">
    <property type="entry name" value="DUF4384"/>
    <property type="match status" value="1"/>
</dbReference>
<dbReference type="InterPro" id="IPR025493">
    <property type="entry name" value="DUF4384"/>
</dbReference>
<feature type="domain" description="DUF4384" evidence="1">
    <location>
        <begin position="196"/>
        <end position="281"/>
    </location>
</feature>
<evidence type="ECO:0000313" key="3">
    <source>
        <dbReference type="Proteomes" id="UP000460298"/>
    </source>
</evidence>
<dbReference type="Gene3D" id="3.40.50.10610">
    <property type="entry name" value="ABC-type transport auxiliary lipoprotein component"/>
    <property type="match status" value="1"/>
</dbReference>